<dbReference type="PROSITE" id="PS51340">
    <property type="entry name" value="MOSC"/>
    <property type="match status" value="1"/>
</dbReference>
<accession>A0ABV0K6K5</accession>
<dbReference type="PANTHER" id="PTHR36930:SF1">
    <property type="entry name" value="MOSC DOMAIN-CONTAINING PROTEIN"/>
    <property type="match status" value="1"/>
</dbReference>
<evidence type="ECO:0000259" key="1">
    <source>
        <dbReference type="PROSITE" id="PS51340"/>
    </source>
</evidence>
<dbReference type="InterPro" id="IPR005302">
    <property type="entry name" value="MoCF_Sase_C"/>
</dbReference>
<sequence length="265" mass="29295">MTTIGTVESLWCYPVKSMRGVEMPEIFMGFSGIYGDRCYALKSSAARKGFPYLNANVQQQMLQYQPQYRYPERASKPPNLIEAASIAPGVTPANSDPEDMLLDVVTPAGKIISVEDPELIQILGEGLDAKTQLKLVRSDRALTDCRPISLISLSTIRQIESECSIPVDKRRFRANVYFDFASDEIGFPEDNLVGRRLRIGSTAMVMVLERDPRCRMISLDPDTGEHNPEVSQKVAQANGNFAGVYCAVLVEGVLKKGDLIELEAA</sequence>
<dbReference type="InterPro" id="IPR011037">
    <property type="entry name" value="Pyrv_Knase-like_insert_dom_sf"/>
</dbReference>
<evidence type="ECO:0000313" key="2">
    <source>
        <dbReference type="EMBL" id="MEP0948353.1"/>
    </source>
</evidence>
<gene>
    <name evidence="2" type="ORF">NC992_15825</name>
</gene>
<reference evidence="2 3" key="1">
    <citation type="submission" date="2022-04" db="EMBL/GenBank/DDBJ databases">
        <title>Positive selection, recombination, and allopatry shape intraspecific diversity of widespread and dominant cyanobacteria.</title>
        <authorList>
            <person name="Wei J."/>
            <person name="Shu W."/>
            <person name="Hu C."/>
        </authorList>
    </citation>
    <scope>NUCLEOTIDE SEQUENCE [LARGE SCALE GENOMIC DNA]</scope>
    <source>
        <strain evidence="2 3">DQ-A4</strain>
    </source>
</reference>
<feature type="domain" description="MOSC" evidence="1">
    <location>
        <begin position="120"/>
        <end position="263"/>
    </location>
</feature>
<dbReference type="PANTHER" id="PTHR36930">
    <property type="entry name" value="METAL-SULFUR CLUSTER BIOSYNTHESIS PROTEINS YUAD-RELATED"/>
    <property type="match status" value="1"/>
</dbReference>
<dbReference type="RefSeq" id="WP_190703818.1">
    <property type="nucleotide sequence ID" value="NZ_JAMPKX010000007.1"/>
</dbReference>
<proteinExistence type="predicted"/>
<organism evidence="2 3">
    <name type="scientific">Leptolyngbya subtilissima DQ-A4</name>
    <dbReference type="NCBI Taxonomy" id="2933933"/>
    <lineage>
        <taxon>Bacteria</taxon>
        <taxon>Bacillati</taxon>
        <taxon>Cyanobacteriota</taxon>
        <taxon>Cyanophyceae</taxon>
        <taxon>Leptolyngbyales</taxon>
        <taxon>Leptolyngbyaceae</taxon>
        <taxon>Leptolyngbya group</taxon>
        <taxon>Leptolyngbya</taxon>
    </lineage>
</organism>
<dbReference type="EMBL" id="JAMPKX010000007">
    <property type="protein sequence ID" value="MEP0948353.1"/>
    <property type="molecule type" value="Genomic_DNA"/>
</dbReference>
<dbReference type="Pfam" id="PF03476">
    <property type="entry name" value="MOSC_N"/>
    <property type="match status" value="1"/>
</dbReference>
<dbReference type="Proteomes" id="UP001482513">
    <property type="component" value="Unassembled WGS sequence"/>
</dbReference>
<dbReference type="Gene3D" id="2.40.33.20">
    <property type="entry name" value="PK beta-barrel domain-like"/>
    <property type="match status" value="1"/>
</dbReference>
<protein>
    <submittedName>
        <fullName evidence="2">MOSC domain-containing protein</fullName>
    </submittedName>
</protein>
<evidence type="ECO:0000313" key="3">
    <source>
        <dbReference type="Proteomes" id="UP001482513"/>
    </source>
</evidence>
<dbReference type="InterPro" id="IPR052716">
    <property type="entry name" value="MOSC_domain"/>
</dbReference>
<dbReference type="Pfam" id="PF03473">
    <property type="entry name" value="MOSC"/>
    <property type="match status" value="1"/>
</dbReference>
<dbReference type="InterPro" id="IPR005303">
    <property type="entry name" value="MOCOS_middle"/>
</dbReference>
<keyword evidence="3" id="KW-1185">Reference proteome</keyword>
<name>A0ABV0K6K5_9CYAN</name>
<comment type="caution">
    <text evidence="2">The sequence shown here is derived from an EMBL/GenBank/DDBJ whole genome shotgun (WGS) entry which is preliminary data.</text>
</comment>
<dbReference type="SUPFAM" id="SSF50800">
    <property type="entry name" value="PK beta-barrel domain-like"/>
    <property type="match status" value="1"/>
</dbReference>